<evidence type="ECO:0000313" key="8">
    <source>
        <dbReference type="EMBL" id="KAG0248471.1"/>
    </source>
</evidence>
<keyword evidence="7" id="KW-0732">Signal</keyword>
<evidence type="ECO:0000256" key="4">
    <source>
        <dbReference type="ARBA" id="ARBA00022989"/>
    </source>
</evidence>
<feature type="signal peptide" evidence="7">
    <location>
        <begin position="1"/>
        <end position="15"/>
    </location>
</feature>
<keyword evidence="2" id="KW-0547">Nucleotide-binding</keyword>
<dbReference type="SUPFAM" id="SSF90123">
    <property type="entry name" value="ABC transporter transmembrane region"/>
    <property type="match status" value="1"/>
</dbReference>
<dbReference type="InterPro" id="IPR036640">
    <property type="entry name" value="ABC1_TM_sf"/>
</dbReference>
<feature type="region of interest" description="Disordered" evidence="6">
    <location>
        <begin position="113"/>
        <end position="159"/>
    </location>
</feature>
<feature type="non-terminal residue" evidence="8">
    <location>
        <position position="185"/>
    </location>
</feature>
<comment type="caution">
    <text evidence="8">The sequence shown here is derived from an EMBL/GenBank/DDBJ whole genome shotgun (WGS) entry which is preliminary data.</text>
</comment>
<gene>
    <name evidence="8" type="ORF">DFQ27_000888</name>
</gene>
<dbReference type="OrthoDB" id="6500128at2759"/>
<name>A0A9P6PMH9_9FUNG</name>
<accession>A0A9P6PMH9</accession>
<keyword evidence="1" id="KW-0812">Transmembrane</keyword>
<dbReference type="GO" id="GO:0005524">
    <property type="term" value="F:ATP binding"/>
    <property type="evidence" value="ECO:0007669"/>
    <property type="project" value="UniProtKB-KW"/>
</dbReference>
<evidence type="ECO:0000256" key="7">
    <source>
        <dbReference type="SAM" id="SignalP"/>
    </source>
</evidence>
<dbReference type="GO" id="GO:0016020">
    <property type="term" value="C:membrane"/>
    <property type="evidence" value="ECO:0007669"/>
    <property type="project" value="InterPro"/>
</dbReference>
<evidence type="ECO:0000256" key="3">
    <source>
        <dbReference type="ARBA" id="ARBA00022840"/>
    </source>
</evidence>
<proteinExistence type="predicted"/>
<feature type="compositionally biased region" description="Polar residues" evidence="6">
    <location>
        <begin position="136"/>
        <end position="146"/>
    </location>
</feature>
<keyword evidence="9" id="KW-1185">Reference proteome</keyword>
<organism evidence="8 9">
    <name type="scientific">Actinomortierella ambigua</name>
    <dbReference type="NCBI Taxonomy" id="1343610"/>
    <lineage>
        <taxon>Eukaryota</taxon>
        <taxon>Fungi</taxon>
        <taxon>Fungi incertae sedis</taxon>
        <taxon>Mucoromycota</taxon>
        <taxon>Mortierellomycotina</taxon>
        <taxon>Mortierellomycetes</taxon>
        <taxon>Mortierellales</taxon>
        <taxon>Mortierellaceae</taxon>
        <taxon>Actinomortierella</taxon>
    </lineage>
</organism>
<evidence type="ECO:0000256" key="2">
    <source>
        <dbReference type="ARBA" id="ARBA00022741"/>
    </source>
</evidence>
<dbReference type="Gene3D" id="1.20.1560.10">
    <property type="entry name" value="ABC transporter type 1, transmembrane domain"/>
    <property type="match status" value="1"/>
</dbReference>
<keyword evidence="5" id="KW-0472">Membrane</keyword>
<dbReference type="EMBL" id="JAAAJB010001254">
    <property type="protein sequence ID" value="KAG0248471.1"/>
    <property type="molecule type" value="Genomic_DNA"/>
</dbReference>
<dbReference type="PANTHER" id="PTHR24223">
    <property type="entry name" value="ATP-BINDING CASSETTE SUB-FAMILY C"/>
    <property type="match status" value="1"/>
</dbReference>
<sequence>MIGTTSTIIPVLASATSFVLYAAMGNKLDASVIFPALAYYTSMRQQMNNWPQTFSVLTDARVSAKRIEEFLAAEEIQQLPKPDRTCPWAIEIEDGCFYWDRVLGAKKYNNGKDRRHKMLGNGKPRDELANGHHGQISGNGSLSSRSHAVDAPTTDSEPIQLNDASMRNIFLRDIQLRIPRGALVA</sequence>
<dbReference type="AlphaFoldDB" id="A0A9P6PMH9"/>
<keyword evidence="4" id="KW-1133">Transmembrane helix</keyword>
<evidence type="ECO:0000313" key="9">
    <source>
        <dbReference type="Proteomes" id="UP000807716"/>
    </source>
</evidence>
<protein>
    <submittedName>
        <fullName evidence="8">Uncharacterized protein</fullName>
    </submittedName>
</protein>
<dbReference type="InterPro" id="IPR050173">
    <property type="entry name" value="ABC_transporter_C-like"/>
</dbReference>
<dbReference type="Proteomes" id="UP000807716">
    <property type="component" value="Unassembled WGS sequence"/>
</dbReference>
<keyword evidence="3" id="KW-0067">ATP-binding</keyword>
<feature type="chain" id="PRO_5040187234" evidence="7">
    <location>
        <begin position="16"/>
        <end position="185"/>
    </location>
</feature>
<evidence type="ECO:0000256" key="1">
    <source>
        <dbReference type="ARBA" id="ARBA00022692"/>
    </source>
</evidence>
<dbReference type="GO" id="GO:0042626">
    <property type="term" value="F:ATPase-coupled transmembrane transporter activity"/>
    <property type="evidence" value="ECO:0007669"/>
    <property type="project" value="TreeGrafter"/>
</dbReference>
<evidence type="ECO:0000256" key="5">
    <source>
        <dbReference type="ARBA" id="ARBA00023136"/>
    </source>
</evidence>
<evidence type="ECO:0000256" key="6">
    <source>
        <dbReference type="SAM" id="MobiDB-lite"/>
    </source>
</evidence>
<reference evidence="8" key="1">
    <citation type="journal article" date="2020" name="Fungal Divers.">
        <title>Resolving the Mortierellaceae phylogeny through synthesis of multi-gene phylogenetics and phylogenomics.</title>
        <authorList>
            <person name="Vandepol N."/>
            <person name="Liber J."/>
            <person name="Desiro A."/>
            <person name="Na H."/>
            <person name="Kennedy M."/>
            <person name="Barry K."/>
            <person name="Grigoriev I.V."/>
            <person name="Miller A.N."/>
            <person name="O'Donnell K."/>
            <person name="Stajich J.E."/>
            <person name="Bonito G."/>
        </authorList>
    </citation>
    <scope>NUCLEOTIDE SEQUENCE</scope>
    <source>
        <strain evidence="8">BC1065</strain>
    </source>
</reference>